<feature type="transmembrane region" description="Helical" evidence="7">
    <location>
        <begin position="308"/>
        <end position="328"/>
    </location>
</feature>
<evidence type="ECO:0000313" key="10">
    <source>
        <dbReference type="Proteomes" id="UP000244910"/>
    </source>
</evidence>
<evidence type="ECO:0000256" key="1">
    <source>
        <dbReference type="ARBA" id="ARBA00004651"/>
    </source>
</evidence>
<dbReference type="Pfam" id="PF01757">
    <property type="entry name" value="Acyl_transf_3"/>
    <property type="match status" value="1"/>
</dbReference>
<evidence type="ECO:0000256" key="7">
    <source>
        <dbReference type="SAM" id="Phobius"/>
    </source>
</evidence>
<comment type="similarity">
    <text evidence="2">Belongs to the acyltransferase 3 family.</text>
</comment>
<comment type="subcellular location">
    <subcellularLocation>
        <location evidence="1">Cell membrane</location>
        <topology evidence="1">Multi-pass membrane protein</topology>
    </subcellularLocation>
</comment>
<feature type="transmembrane region" description="Helical" evidence="7">
    <location>
        <begin position="213"/>
        <end position="234"/>
    </location>
</feature>
<name>A0A2U8DWK8_9CLOT</name>
<dbReference type="OrthoDB" id="65129at2"/>
<feature type="transmembrane region" description="Helical" evidence="7">
    <location>
        <begin position="123"/>
        <end position="143"/>
    </location>
</feature>
<evidence type="ECO:0000256" key="5">
    <source>
        <dbReference type="ARBA" id="ARBA00022989"/>
    </source>
</evidence>
<feature type="transmembrane region" description="Helical" evidence="7">
    <location>
        <begin position="184"/>
        <end position="201"/>
    </location>
</feature>
<feature type="transmembrane region" description="Helical" evidence="7">
    <location>
        <begin position="150"/>
        <end position="169"/>
    </location>
</feature>
<dbReference type="PANTHER" id="PTHR40074:SF2">
    <property type="entry name" value="O-ACETYLTRANSFERASE WECH"/>
    <property type="match status" value="1"/>
</dbReference>
<keyword evidence="4 7" id="KW-0812">Transmembrane</keyword>
<feature type="transmembrane region" description="Helical" evidence="7">
    <location>
        <begin position="85"/>
        <end position="103"/>
    </location>
</feature>
<feature type="transmembrane region" description="Helical" evidence="7">
    <location>
        <begin position="55"/>
        <end position="73"/>
    </location>
</feature>
<reference evidence="10" key="1">
    <citation type="submission" date="2017-04" db="EMBL/GenBank/DDBJ databases">
        <authorList>
            <person name="Song Y."/>
            <person name="Cho B.-K."/>
        </authorList>
    </citation>
    <scope>NUCLEOTIDE SEQUENCE [LARGE SCALE GENOMIC DNA]</scope>
    <source>
        <strain evidence="10">SL1</strain>
    </source>
</reference>
<evidence type="ECO:0000259" key="8">
    <source>
        <dbReference type="Pfam" id="PF01757"/>
    </source>
</evidence>
<dbReference type="GO" id="GO:0016413">
    <property type="term" value="F:O-acetyltransferase activity"/>
    <property type="evidence" value="ECO:0007669"/>
    <property type="project" value="TreeGrafter"/>
</dbReference>
<dbReference type="AlphaFoldDB" id="A0A2U8DWK8"/>
<feature type="transmembrane region" description="Helical" evidence="7">
    <location>
        <begin position="14"/>
        <end position="35"/>
    </location>
</feature>
<keyword evidence="9" id="KW-0012">Acyltransferase</keyword>
<organism evidence="9 10">
    <name type="scientific">Clostridium drakei</name>
    <dbReference type="NCBI Taxonomy" id="332101"/>
    <lineage>
        <taxon>Bacteria</taxon>
        <taxon>Bacillati</taxon>
        <taxon>Bacillota</taxon>
        <taxon>Clostridia</taxon>
        <taxon>Eubacteriales</taxon>
        <taxon>Clostridiaceae</taxon>
        <taxon>Clostridium</taxon>
    </lineage>
</organism>
<dbReference type="GO" id="GO:0009246">
    <property type="term" value="P:enterobacterial common antigen biosynthetic process"/>
    <property type="evidence" value="ECO:0007669"/>
    <property type="project" value="TreeGrafter"/>
</dbReference>
<dbReference type="Proteomes" id="UP000244910">
    <property type="component" value="Chromosome"/>
</dbReference>
<keyword evidence="10" id="KW-1185">Reference proteome</keyword>
<keyword evidence="6 7" id="KW-0472">Membrane</keyword>
<feature type="transmembrane region" description="Helical" evidence="7">
    <location>
        <begin position="246"/>
        <end position="263"/>
    </location>
</feature>
<dbReference type="PANTHER" id="PTHR40074">
    <property type="entry name" value="O-ACETYLTRANSFERASE WECH"/>
    <property type="match status" value="1"/>
</dbReference>
<dbReference type="KEGG" id="cdrk:B9W14_20895"/>
<keyword evidence="3" id="KW-1003">Cell membrane</keyword>
<dbReference type="InterPro" id="IPR002656">
    <property type="entry name" value="Acyl_transf_3_dom"/>
</dbReference>
<evidence type="ECO:0000256" key="2">
    <source>
        <dbReference type="ARBA" id="ARBA00007400"/>
    </source>
</evidence>
<feature type="domain" description="Acyltransferase 3" evidence="8">
    <location>
        <begin position="11"/>
        <end position="329"/>
    </location>
</feature>
<sequence length="335" mass="39283">MIRIINKRVLQMDIIRAISILAVVLIHVSALIIYRSGFDSNMCKLSIIINQISRFSVPAFILISGIGLTLSFKEDEGYFKFIKHRFNKIIPSYILWCVIYTYYTTRSFEINNLINSIIHGSAFYHLYYIPLIIEFYLVYPFIHRVIGTKWGLLISFLLTFGIIVFTRYYTMSNEIKWFLDKKNLLDWIFYFSFGAFIAKNMERCLILTKKYRNLIVILFLISTYIVVNDCMSSLKLGKDIEYAVNFMRPSVFIYSVFMILFIFSIQWEKNIFLNIINYISKSSYSIYLSHAIILDYLVIYYSKNSLSLVSAAFVIKAFFAAVIGSMLINEGKKYL</sequence>
<evidence type="ECO:0000256" key="4">
    <source>
        <dbReference type="ARBA" id="ARBA00022692"/>
    </source>
</evidence>
<keyword evidence="9" id="KW-0808">Transferase</keyword>
<dbReference type="EMBL" id="CP020953">
    <property type="protein sequence ID" value="AWI06851.1"/>
    <property type="molecule type" value="Genomic_DNA"/>
</dbReference>
<accession>A0A2U8DWK8</accession>
<protein>
    <submittedName>
        <fullName evidence="9">Acyltransferase</fullName>
    </submittedName>
</protein>
<keyword evidence="5 7" id="KW-1133">Transmembrane helix</keyword>
<gene>
    <name evidence="9" type="ORF">B9W14_20895</name>
</gene>
<evidence type="ECO:0000313" key="9">
    <source>
        <dbReference type="EMBL" id="AWI06851.1"/>
    </source>
</evidence>
<proteinExistence type="inferred from homology"/>
<dbReference type="GO" id="GO:0005886">
    <property type="term" value="C:plasma membrane"/>
    <property type="evidence" value="ECO:0007669"/>
    <property type="project" value="UniProtKB-SubCell"/>
</dbReference>
<evidence type="ECO:0000256" key="3">
    <source>
        <dbReference type="ARBA" id="ARBA00022475"/>
    </source>
</evidence>
<evidence type="ECO:0000256" key="6">
    <source>
        <dbReference type="ARBA" id="ARBA00023136"/>
    </source>
</evidence>